<proteinExistence type="predicted"/>
<dbReference type="AlphaFoldDB" id="A0AA40MLD1"/>
<evidence type="ECO:0000313" key="3">
    <source>
        <dbReference type="Proteomes" id="UP000032274"/>
    </source>
</evidence>
<accession>A0AA40MLD1</accession>
<evidence type="ECO:0000256" key="1">
    <source>
        <dbReference type="SAM" id="MobiDB-lite"/>
    </source>
</evidence>
<gene>
    <name evidence="2" type="ORF">QU38_00440</name>
</gene>
<evidence type="ECO:0000313" key="2">
    <source>
        <dbReference type="EMBL" id="KIU01669.1"/>
    </source>
</evidence>
<dbReference type="EMBL" id="JXIG01000103">
    <property type="protein sequence ID" value="KIU01669.1"/>
    <property type="molecule type" value="Genomic_DNA"/>
</dbReference>
<feature type="non-terminal residue" evidence="2">
    <location>
        <position position="131"/>
    </location>
</feature>
<protein>
    <submittedName>
        <fullName evidence="2">Uncharacterized protein</fullName>
    </submittedName>
</protein>
<feature type="non-terminal residue" evidence="2">
    <location>
        <position position="1"/>
    </location>
</feature>
<reference evidence="2 3" key="1">
    <citation type="submission" date="2015-01" db="EMBL/GenBank/DDBJ databases">
        <title>Characterization of Swiss Staphylococcus aureus strains involved in food poisoning.</title>
        <authorList>
            <person name="Crovadore J."/>
            <person name="Chablais R."/>
            <person name="Tonacini J."/>
            <person name="Schnyder B."/>
            <person name="Lefort F."/>
        </authorList>
    </citation>
    <scope>NUCLEOTIDE SEQUENCE [LARGE SCALE GENOMIC DNA]</scope>
    <source>
        <strain evidence="2 3">SA-120</strain>
    </source>
</reference>
<comment type="caution">
    <text evidence="2">The sequence shown here is derived from an EMBL/GenBank/DDBJ whole genome shotgun (WGS) entry which is preliminary data.</text>
</comment>
<sequence>RKAAVDDVDEVADVDGHEHVGLGPLALGGDALGEALLHEDRVDGDAGLGGEGVEERPDQARLAGGVEVDLGGRGHRAQRQHPRDSERNPSRHPILPDPGPGKAGTRDEKQALRHCFITVIICGRMSFQGAF</sequence>
<feature type="region of interest" description="Disordered" evidence="1">
    <location>
        <begin position="64"/>
        <end position="108"/>
    </location>
</feature>
<name>A0AA40MLD1_STAAU</name>
<organism evidence="2 3">
    <name type="scientific">Staphylococcus aureus</name>
    <dbReference type="NCBI Taxonomy" id="1280"/>
    <lineage>
        <taxon>Bacteria</taxon>
        <taxon>Bacillati</taxon>
        <taxon>Bacillota</taxon>
        <taxon>Bacilli</taxon>
        <taxon>Bacillales</taxon>
        <taxon>Staphylococcaceae</taxon>
        <taxon>Staphylococcus</taxon>
    </lineage>
</organism>
<dbReference type="Proteomes" id="UP000032274">
    <property type="component" value="Unassembled WGS sequence"/>
</dbReference>